<proteinExistence type="predicted"/>
<dbReference type="SUPFAM" id="SSF52980">
    <property type="entry name" value="Restriction endonuclease-like"/>
    <property type="match status" value="1"/>
</dbReference>
<evidence type="ECO:0000259" key="1">
    <source>
        <dbReference type="PROSITE" id="PS50104"/>
    </source>
</evidence>
<dbReference type="Gene3D" id="3.40.50.10140">
    <property type="entry name" value="Toll/interleukin-1 receptor homology (TIR) domain"/>
    <property type="match status" value="1"/>
</dbReference>
<dbReference type="InterPro" id="IPR011335">
    <property type="entry name" value="Restrct_endonuc-II-like"/>
</dbReference>
<sequence>MMAQKQLQEYNYVTLADDSLYRYAKDHVDEWLDSLTLPCIIDEAQRIKGLPLSVKNIVDGMSAQSPLFILTGSASINRDGLDGQDPLTGRALRYTLRPMTKRELARNARNSVVDLLWDSTPNLDYHSSMNRAELATSMEVGGFPSYALRTFPLTEDQLRMAVRADLDSLLGDTILPGQHLDRTIAESILRQVLTVPGDIYNASRISTSIGYTTTTVNRYMEIFRHRFLITYLRNLHTRPSVQTFARSKIHPIDTSYSIELLKQAGKDFRDDPVIFGHLFESFVVNQIVPEIQWSNKSFDTFYWRQPGRSPKEVDLILEHDDEFIAIEVKSNTKVQRSDFAGMVAFEEGGHKLRRGYVIYTGNEVQKFGGHMYAIPISALWEDGGFMEETGTDDYRLLSKVFPANASVSKDIEKDVDLSSNIVDRAAANIFLSYHHDDNDHLNDGIIQLMKDVQEEFNFQTGKKLNLFIDRESLNWGDDWQGRLDNEVSAANIIIPAVTPRYLQSEACRKELLAFHSRIAGKPNKRIMPLIVQSIEEMQNISRGDPVWKIVHAKQYLLSGDLRLLSVDERRKKVIQLTSALIPVIEEMYAASASASENFLGLENAREKGDTLACAASISEPEKDLETALKEFNEGFELMSTVLDKHPAPRTSSMSDYSQWASQVSKELQPSLERITSSSAAISSNWEKVYEPIQIWIGLLKEYPKGETRDTQIHEISRILQGWGNSFQATEEMRLLPMQMSIMAAFLPSLQGFADALKGVVDMLANMKSMTTSLQEQIDRLSRE</sequence>
<dbReference type="PROSITE" id="PS50104">
    <property type="entry name" value="TIR"/>
    <property type="match status" value="1"/>
</dbReference>
<dbReference type="PANTHER" id="PTHR43566">
    <property type="entry name" value="CONSERVED PROTEIN"/>
    <property type="match status" value="1"/>
</dbReference>
<dbReference type="InterPro" id="IPR035897">
    <property type="entry name" value="Toll_tir_struct_dom_sf"/>
</dbReference>
<accession>A0AB34T9N5</accession>
<evidence type="ECO:0000313" key="3">
    <source>
        <dbReference type="Proteomes" id="UP000037239"/>
    </source>
</evidence>
<dbReference type="InterPro" id="IPR025420">
    <property type="entry name" value="DUF4143"/>
</dbReference>
<protein>
    <recommendedName>
        <fullName evidence="1">TIR domain-containing protein</fullName>
    </recommendedName>
</protein>
<dbReference type="SMART" id="SM00255">
    <property type="entry name" value="TIR"/>
    <property type="match status" value="1"/>
</dbReference>
<comment type="caution">
    <text evidence="2">The sequence shown here is derived from an EMBL/GenBank/DDBJ whole genome shotgun (WGS) entry which is preliminary data.</text>
</comment>
<gene>
    <name evidence="2" type="ORF">BAAM0483_03895</name>
</gene>
<dbReference type="SUPFAM" id="SSF52200">
    <property type="entry name" value="Toll/Interleukin receptor TIR domain"/>
    <property type="match status" value="1"/>
</dbReference>
<dbReference type="InterPro" id="IPR041682">
    <property type="entry name" value="AAA_14"/>
</dbReference>
<dbReference type="GO" id="GO:0007165">
    <property type="term" value="P:signal transduction"/>
    <property type="evidence" value="ECO:0007669"/>
    <property type="project" value="InterPro"/>
</dbReference>
<dbReference type="EMBL" id="AWFK01000006">
    <property type="protein sequence ID" value="KOA50288.1"/>
    <property type="molecule type" value="Genomic_DNA"/>
</dbReference>
<dbReference type="Pfam" id="PF13173">
    <property type="entry name" value="AAA_14"/>
    <property type="match status" value="1"/>
</dbReference>
<dbReference type="Pfam" id="PF13635">
    <property type="entry name" value="DUF4143"/>
    <property type="match status" value="1"/>
</dbReference>
<feature type="domain" description="TIR" evidence="1">
    <location>
        <begin position="425"/>
        <end position="561"/>
    </location>
</feature>
<reference evidence="2 3" key="1">
    <citation type="journal article" date="2015" name="Int J Genomics">
        <title>Comparative Genomics Revealed Genetic Diversity and Species/Strain-Level Differences in Carbohydrate Metabolism of Three Probiotic Bifidobacterial Species.</title>
        <authorList>
            <person name="Odamaki T."/>
            <person name="Horigome A."/>
            <person name="Sugahara H."/>
            <person name="Hashikura N."/>
            <person name="Minami J."/>
            <person name="Xiao J.Z."/>
            <person name="Abe F."/>
        </authorList>
    </citation>
    <scope>NUCLEOTIDE SEQUENCE [LARGE SCALE GENOMIC DNA]</scope>
    <source>
        <strain evidence="2 3">MCC 0483</strain>
    </source>
</reference>
<dbReference type="InterPro" id="IPR000157">
    <property type="entry name" value="TIR_dom"/>
</dbReference>
<name>A0AB34T9N5_9BIFI</name>
<organism evidence="2 3">
    <name type="scientific">Bifidobacterium animalis subsp. animalis MCC 0483</name>
    <dbReference type="NCBI Taxonomy" id="1365955"/>
    <lineage>
        <taxon>Bacteria</taxon>
        <taxon>Bacillati</taxon>
        <taxon>Actinomycetota</taxon>
        <taxon>Actinomycetes</taxon>
        <taxon>Bifidobacteriales</taxon>
        <taxon>Bifidobacteriaceae</taxon>
        <taxon>Bifidobacterium</taxon>
    </lineage>
</organism>
<dbReference type="AlphaFoldDB" id="A0AB34T9N5"/>
<dbReference type="Pfam" id="PF13676">
    <property type="entry name" value="TIR_2"/>
    <property type="match status" value="1"/>
</dbReference>
<dbReference type="Proteomes" id="UP000037239">
    <property type="component" value="Unassembled WGS sequence"/>
</dbReference>
<dbReference type="PANTHER" id="PTHR43566:SF2">
    <property type="entry name" value="DUF4143 DOMAIN-CONTAINING PROTEIN"/>
    <property type="match status" value="1"/>
</dbReference>
<evidence type="ECO:0000313" key="2">
    <source>
        <dbReference type="EMBL" id="KOA50288.1"/>
    </source>
</evidence>